<feature type="compositionally biased region" description="Low complexity" evidence="5">
    <location>
        <begin position="29"/>
        <end position="44"/>
    </location>
</feature>
<dbReference type="SMART" id="SM00339">
    <property type="entry name" value="FH"/>
    <property type="match status" value="1"/>
</dbReference>
<dbReference type="InterPro" id="IPR030456">
    <property type="entry name" value="TF_fork_head_CS_2"/>
</dbReference>
<dbReference type="GO" id="GO:0006357">
    <property type="term" value="P:regulation of transcription by RNA polymerase II"/>
    <property type="evidence" value="ECO:0007669"/>
    <property type="project" value="TreeGrafter"/>
</dbReference>
<dbReference type="STRING" id="8167.A0A484C3I9"/>
<feature type="region of interest" description="Disordered" evidence="5">
    <location>
        <begin position="1"/>
        <end position="129"/>
    </location>
</feature>
<dbReference type="EMBL" id="SCKG01000020">
    <property type="protein sequence ID" value="TDG98528.1"/>
    <property type="molecule type" value="Genomic_DNA"/>
</dbReference>
<evidence type="ECO:0000256" key="3">
    <source>
        <dbReference type="ARBA" id="ARBA00034868"/>
    </source>
</evidence>
<proteinExistence type="predicted"/>
<dbReference type="InterPro" id="IPR001766">
    <property type="entry name" value="Fork_head_dom"/>
</dbReference>
<dbReference type="Proteomes" id="UP000295070">
    <property type="component" value="Chromosome 20"/>
</dbReference>
<dbReference type="CDD" id="cd20021">
    <property type="entry name" value="FH_FOXG"/>
    <property type="match status" value="1"/>
</dbReference>
<protein>
    <recommendedName>
        <fullName evidence="3">Forkhead box protein G1</fullName>
    </recommendedName>
</protein>
<dbReference type="Pfam" id="PF00250">
    <property type="entry name" value="Forkhead"/>
    <property type="match status" value="1"/>
</dbReference>
<organism evidence="7 8">
    <name type="scientific">Perca flavescens</name>
    <name type="common">American yellow perch</name>
    <name type="synonym">Morone flavescens</name>
    <dbReference type="NCBI Taxonomy" id="8167"/>
    <lineage>
        <taxon>Eukaryota</taxon>
        <taxon>Metazoa</taxon>
        <taxon>Chordata</taxon>
        <taxon>Craniata</taxon>
        <taxon>Vertebrata</taxon>
        <taxon>Euteleostomi</taxon>
        <taxon>Actinopterygii</taxon>
        <taxon>Neopterygii</taxon>
        <taxon>Teleostei</taxon>
        <taxon>Neoteleostei</taxon>
        <taxon>Acanthomorphata</taxon>
        <taxon>Eupercaria</taxon>
        <taxon>Perciformes</taxon>
        <taxon>Percoidei</taxon>
        <taxon>Percidae</taxon>
        <taxon>Percinae</taxon>
        <taxon>Perca</taxon>
    </lineage>
</organism>
<feature type="compositionally biased region" description="Basic and acidic residues" evidence="5">
    <location>
        <begin position="99"/>
        <end position="129"/>
    </location>
</feature>
<evidence type="ECO:0000256" key="1">
    <source>
        <dbReference type="ARBA" id="ARBA00004123"/>
    </source>
</evidence>
<dbReference type="InterPro" id="IPR036388">
    <property type="entry name" value="WH-like_DNA-bd_sf"/>
</dbReference>
<evidence type="ECO:0000259" key="6">
    <source>
        <dbReference type="PROSITE" id="PS50039"/>
    </source>
</evidence>
<feature type="compositionally biased region" description="Basic and acidic residues" evidence="5">
    <location>
        <begin position="61"/>
        <end position="70"/>
    </location>
</feature>
<dbReference type="PROSITE" id="PS00658">
    <property type="entry name" value="FORK_HEAD_2"/>
    <property type="match status" value="1"/>
</dbReference>
<feature type="compositionally biased region" description="Basic residues" evidence="5">
    <location>
        <begin position="45"/>
        <end position="57"/>
    </location>
</feature>
<dbReference type="GO" id="GO:1990837">
    <property type="term" value="F:sequence-specific double-stranded DNA binding"/>
    <property type="evidence" value="ECO:0007669"/>
    <property type="project" value="TreeGrafter"/>
</dbReference>
<evidence type="ECO:0000313" key="8">
    <source>
        <dbReference type="Proteomes" id="UP000295070"/>
    </source>
</evidence>
<dbReference type="InterPro" id="IPR036390">
    <property type="entry name" value="WH_DNA-bd_sf"/>
</dbReference>
<reference evidence="7 8" key="1">
    <citation type="submission" date="2019-01" db="EMBL/GenBank/DDBJ databases">
        <title>A chromosome-scale genome assembly of the yellow perch, Perca flavescens.</title>
        <authorList>
            <person name="Feron R."/>
            <person name="Morvezen R."/>
            <person name="Bestin A."/>
            <person name="Haffray P."/>
            <person name="Klopp C."/>
            <person name="Zahm M."/>
            <person name="Cabau C."/>
            <person name="Roques C."/>
            <person name="Donnadieu C."/>
            <person name="Bouchez O."/>
            <person name="Christie M."/>
            <person name="Larson W."/>
            <person name="Guiguen Y."/>
        </authorList>
    </citation>
    <scope>NUCLEOTIDE SEQUENCE [LARGE SCALE GENOMIC DNA]</scope>
    <source>
        <strain evidence="7">YP-PL-M2</strain>
        <tissue evidence="7">Blood</tissue>
    </source>
</reference>
<dbReference type="FunFam" id="1.10.10.10:FF:000135">
    <property type="entry name" value="forkhead box protein G1"/>
    <property type="match status" value="1"/>
</dbReference>
<feature type="domain" description="Fork-head" evidence="6">
    <location>
        <begin position="129"/>
        <end position="223"/>
    </location>
</feature>
<dbReference type="PRINTS" id="PR00053">
    <property type="entry name" value="FORKHEAD"/>
</dbReference>
<keyword evidence="2 4" id="KW-0238">DNA-binding</keyword>
<feature type="DNA-binding region" description="Fork-head" evidence="4">
    <location>
        <begin position="129"/>
        <end position="223"/>
    </location>
</feature>
<name>A0A484C3I9_PERFV</name>
<evidence type="ECO:0000256" key="4">
    <source>
        <dbReference type="PROSITE-ProRule" id="PRU00089"/>
    </source>
</evidence>
<keyword evidence="8" id="KW-1185">Reference proteome</keyword>
<dbReference type="Gene3D" id="1.10.10.10">
    <property type="entry name" value="Winged helix-like DNA-binding domain superfamily/Winged helix DNA-binding domain"/>
    <property type="match status" value="1"/>
</dbReference>
<evidence type="ECO:0000313" key="7">
    <source>
        <dbReference type="EMBL" id="TDG98528.1"/>
    </source>
</evidence>
<gene>
    <name evidence="7" type="ORF">EPR50_G00201250</name>
</gene>
<accession>A0A484C3I9</accession>
<feature type="compositionally biased region" description="Basic and acidic residues" evidence="5">
    <location>
        <begin position="1"/>
        <end position="12"/>
    </location>
</feature>
<dbReference type="InterPro" id="IPR018122">
    <property type="entry name" value="TF_fork_head_CS_1"/>
</dbReference>
<keyword evidence="4" id="KW-0539">Nucleus</keyword>
<dbReference type="GO" id="GO:0005634">
    <property type="term" value="C:nucleus"/>
    <property type="evidence" value="ECO:0007669"/>
    <property type="project" value="UniProtKB-SubCell"/>
</dbReference>
<feature type="region of interest" description="Disordered" evidence="5">
    <location>
        <begin position="376"/>
        <end position="405"/>
    </location>
</feature>
<sequence>MLDMGERKEVKMIPKSSFSINSLVPEAVQSDNNNNNSSSNSSSHQNHHHHQNHHIQNHRAVGAEEAERKAPLPATQQPQSEAKAYPKSESASLQEESCADEKDKPEEKKDGKDGDGGKDGEKKTGKYEKPPFSYNALIMMAIRQSPEKRLTLNGIYEFIMKNFPYYRENKQGWQNSIRHNLSLNKCFVKVPRHYDDPGKGNYWMLDPSSDDVFIGGTTGKLRRRSTTSRAKLAFKRGARLTSGLTFMDRAGSLYWPMSPFLSLHHPRASGALGYNGTSSGYPAHPMSYSTMLTQNMGSNHSSFPGSNGLSMDRLVGGDLPYATHHLTAAALAASAVPCGLSVPCSGATYSLNPCSVNLLAGQTSYFFPHVPHPSMSTQSGGGSLQAARASASNSPQAPSSSSLPCDSLRPALSGSLPAFSSGLSGGLSDYFTHQNQGSTSNPLIH</sequence>
<dbReference type="AlphaFoldDB" id="A0A484C3I9"/>
<dbReference type="PROSITE" id="PS50039">
    <property type="entry name" value="FORK_HEAD_3"/>
    <property type="match status" value="1"/>
</dbReference>
<dbReference type="GO" id="GO:0003700">
    <property type="term" value="F:DNA-binding transcription factor activity"/>
    <property type="evidence" value="ECO:0007669"/>
    <property type="project" value="InterPro"/>
</dbReference>
<dbReference type="PANTHER" id="PTHR46617:SF5">
    <property type="entry name" value="FORKHEAD BOX PROTEIN G1"/>
    <property type="match status" value="1"/>
</dbReference>
<evidence type="ECO:0000256" key="5">
    <source>
        <dbReference type="SAM" id="MobiDB-lite"/>
    </source>
</evidence>
<comment type="subcellular location">
    <subcellularLocation>
        <location evidence="1 4">Nucleus</location>
    </subcellularLocation>
</comment>
<feature type="compositionally biased region" description="Low complexity" evidence="5">
    <location>
        <begin position="385"/>
        <end position="402"/>
    </location>
</feature>
<dbReference type="InterPro" id="IPR047208">
    <property type="entry name" value="FOXG1"/>
</dbReference>
<dbReference type="PANTHER" id="PTHR46617">
    <property type="entry name" value="FORKHEAD BOX PROTEIN G1"/>
    <property type="match status" value="1"/>
</dbReference>
<dbReference type="PROSITE" id="PS00657">
    <property type="entry name" value="FORK_HEAD_1"/>
    <property type="match status" value="1"/>
</dbReference>
<comment type="caution">
    <text evidence="7">The sequence shown here is derived from an EMBL/GenBank/DDBJ whole genome shotgun (WGS) entry which is preliminary data.</text>
</comment>
<evidence type="ECO:0000256" key="2">
    <source>
        <dbReference type="ARBA" id="ARBA00023125"/>
    </source>
</evidence>
<dbReference type="SUPFAM" id="SSF46785">
    <property type="entry name" value="Winged helix' DNA-binding domain"/>
    <property type="match status" value="1"/>
</dbReference>